<dbReference type="SUPFAM" id="SSF50494">
    <property type="entry name" value="Trypsin-like serine proteases"/>
    <property type="match status" value="1"/>
</dbReference>
<evidence type="ECO:0000256" key="3">
    <source>
        <dbReference type="ARBA" id="ARBA00022801"/>
    </source>
</evidence>
<dbReference type="Proteomes" id="UP000256519">
    <property type="component" value="Unassembled WGS sequence"/>
</dbReference>
<keyword evidence="3" id="KW-0378">Hydrolase</keyword>
<dbReference type="Gene3D" id="2.30.42.10">
    <property type="match status" value="1"/>
</dbReference>
<feature type="region of interest" description="Disordered" evidence="5">
    <location>
        <begin position="1"/>
        <end position="25"/>
    </location>
</feature>
<dbReference type="RefSeq" id="WP_013059902.1">
    <property type="nucleotide sequence ID" value="NZ_CATKPS010000021.1"/>
</dbReference>
<keyword evidence="6" id="KW-1133">Transmembrane helix</keyword>
<evidence type="ECO:0000256" key="4">
    <source>
        <dbReference type="ARBA" id="ARBA00022825"/>
    </source>
</evidence>
<evidence type="ECO:0000256" key="2">
    <source>
        <dbReference type="ARBA" id="ARBA00022670"/>
    </source>
</evidence>
<accession>A0A2B0S007</accession>
<name>A0A2B0S007_PRIMG</name>
<dbReference type="GO" id="GO:0004252">
    <property type="term" value="F:serine-type endopeptidase activity"/>
    <property type="evidence" value="ECO:0007669"/>
    <property type="project" value="InterPro"/>
</dbReference>
<protein>
    <submittedName>
        <fullName evidence="8">PDZ domain-containing protein</fullName>
    </submittedName>
</protein>
<evidence type="ECO:0000313" key="8">
    <source>
        <dbReference type="EMBL" id="RDZ14313.1"/>
    </source>
</evidence>
<dbReference type="CDD" id="cd06781">
    <property type="entry name" value="cpPDZ_BsHtra-like"/>
    <property type="match status" value="1"/>
</dbReference>
<feature type="domain" description="PDZ" evidence="7">
    <location>
        <begin position="307"/>
        <end position="396"/>
    </location>
</feature>
<dbReference type="Gene3D" id="2.40.10.10">
    <property type="entry name" value="Trypsin-like serine proteases"/>
    <property type="match status" value="2"/>
</dbReference>
<dbReference type="InterPro" id="IPR036034">
    <property type="entry name" value="PDZ_sf"/>
</dbReference>
<feature type="transmembrane region" description="Helical" evidence="6">
    <location>
        <begin position="30"/>
        <end position="53"/>
    </location>
</feature>
<sequence>MINEGFGDSVEHYDEGQEPNSRPPKRRRGYFASALIGAIIGALIVLLLMPALVRNGILPDGWMTDENRDEQTGSTIQKSVSLDVTTAVTKAVSEANAAVVGVVNIQNSESFWNDERTDAGTGSGVIYKKQGNKAYIVTNYHVIKGANEIEVSFSNGTRVSAKILGSDDLMDLAVLEIDAGHVTKVATFGNSDKLKAGEPVIAIGNPLGLQFSGSVTQGVVSGVNRVIPQDLNGDGNPDWQSEVIQTDAAINPGNSGGALVNIDGELIGINSMKIAQEAVEGIGLAIPINMARPIINDLERYGEVRRPYLGVSTLSLSEVSGYHLKETLKLPHDVVNGVAVLKVEPGSPAAKAGLKEYDVIVELDHSKVRDIATLRKHLYIEKEIGDKMNVTFYRDGKKKSTEVKLTRQMK</sequence>
<evidence type="ECO:0000256" key="6">
    <source>
        <dbReference type="SAM" id="Phobius"/>
    </source>
</evidence>
<evidence type="ECO:0000259" key="7">
    <source>
        <dbReference type="SMART" id="SM00228"/>
    </source>
</evidence>
<dbReference type="EMBL" id="PQWM01000010">
    <property type="protein sequence ID" value="RDZ14313.1"/>
    <property type="molecule type" value="Genomic_DNA"/>
</dbReference>
<dbReference type="GO" id="GO:0006508">
    <property type="term" value="P:proteolysis"/>
    <property type="evidence" value="ECO:0007669"/>
    <property type="project" value="UniProtKB-KW"/>
</dbReference>
<organism evidence="8 9">
    <name type="scientific">Priestia megaterium</name>
    <name type="common">Bacillus megaterium</name>
    <dbReference type="NCBI Taxonomy" id="1404"/>
    <lineage>
        <taxon>Bacteria</taxon>
        <taxon>Bacillati</taxon>
        <taxon>Bacillota</taxon>
        <taxon>Bacilli</taxon>
        <taxon>Bacillales</taxon>
        <taxon>Bacillaceae</taxon>
        <taxon>Priestia</taxon>
    </lineage>
</organism>
<dbReference type="AlphaFoldDB" id="A0A2B0S007"/>
<keyword evidence="6" id="KW-0472">Membrane</keyword>
<evidence type="ECO:0000313" key="9">
    <source>
        <dbReference type="Proteomes" id="UP000256519"/>
    </source>
</evidence>
<reference evidence="8 9" key="1">
    <citation type="journal article" date="2018" name="Appl. Environ. Microbiol.">
        <title>Antimicrobial susceptibility testing and tentative epidemiological cut-off values of five Bacillus species relevant for use as animal feed additives or for plant protection.</title>
        <authorList>
            <person name="Agerso Y."/>
            <person name="Stuer-Lauridsen B."/>
            <person name="Bjerre K."/>
            <person name="Jensen M.G."/>
            <person name="Johansen E."/>
            <person name="Bennedsen M."/>
            <person name="Brockmann E."/>
            <person name="Nielsen B."/>
        </authorList>
    </citation>
    <scope>NUCLEOTIDE SEQUENCE [LARGE SCALE GENOMIC DNA]</scope>
    <source>
        <strain evidence="8 9">CHCC20162</strain>
    </source>
</reference>
<comment type="caution">
    <text evidence="8">The sequence shown here is derived from an EMBL/GenBank/DDBJ whole genome shotgun (WGS) entry which is preliminary data.</text>
</comment>
<keyword evidence="6" id="KW-0812">Transmembrane</keyword>
<dbReference type="Pfam" id="PF13365">
    <property type="entry name" value="Trypsin_2"/>
    <property type="match status" value="1"/>
</dbReference>
<dbReference type="SUPFAM" id="SSF50156">
    <property type="entry name" value="PDZ domain-like"/>
    <property type="match status" value="1"/>
</dbReference>
<proteinExistence type="inferred from homology"/>
<dbReference type="InterPro" id="IPR009003">
    <property type="entry name" value="Peptidase_S1_PA"/>
</dbReference>
<dbReference type="Pfam" id="PF13180">
    <property type="entry name" value="PDZ_2"/>
    <property type="match status" value="1"/>
</dbReference>
<keyword evidence="4" id="KW-0720">Serine protease</keyword>
<dbReference type="InterPro" id="IPR001478">
    <property type="entry name" value="PDZ"/>
</dbReference>
<evidence type="ECO:0000256" key="5">
    <source>
        <dbReference type="SAM" id="MobiDB-lite"/>
    </source>
</evidence>
<dbReference type="PRINTS" id="PR00834">
    <property type="entry name" value="PROTEASES2C"/>
</dbReference>
<gene>
    <name evidence="8" type="ORF">C3744_14660</name>
</gene>
<dbReference type="PANTHER" id="PTHR22939:SF129">
    <property type="entry name" value="SERINE PROTEASE HTRA2, MITOCHONDRIAL"/>
    <property type="match status" value="1"/>
</dbReference>
<dbReference type="SMART" id="SM00228">
    <property type="entry name" value="PDZ"/>
    <property type="match status" value="1"/>
</dbReference>
<dbReference type="PANTHER" id="PTHR22939">
    <property type="entry name" value="SERINE PROTEASE FAMILY S1C HTRA-RELATED"/>
    <property type="match status" value="1"/>
</dbReference>
<comment type="similarity">
    <text evidence="1">Belongs to the peptidase S1C family.</text>
</comment>
<dbReference type="InterPro" id="IPR043504">
    <property type="entry name" value="Peptidase_S1_PA_chymotrypsin"/>
</dbReference>
<evidence type="ECO:0000256" key="1">
    <source>
        <dbReference type="ARBA" id="ARBA00010541"/>
    </source>
</evidence>
<keyword evidence="2" id="KW-0645">Protease</keyword>
<dbReference type="InterPro" id="IPR001940">
    <property type="entry name" value="Peptidase_S1C"/>
</dbReference>